<name>A0A1Y2IQG2_TRAC3</name>
<gene>
    <name evidence="2" type="ORF">PYCCODRAFT_1425344</name>
</gene>
<sequence>MSPTVLYAHPSLSPPPTFNTLDARQRARLVCSNRKLGAVLGATPQLEEPLLPAPSPVLPIGGPAGGRRSPARKTSAYAKPERRQGSIFELFPLGSPSSVYDSSSSAASSVSSLSLSRTSLESTTSVDSASSLPQSKSFTRHVREKSRSKGKQAPLPTPLVLRLNAVPLPPSDPRVQPPITPDTSATLTFASSTAYNANSMLPVTPTTPLTPTVTETRRKRLAKLKRTLGENVPIELVLPLRSARQPSASSSPTTPPFATKPSSYPVTPRSSEKLQLPQATLPRPAKQERQPQKTSRRRSMSVDFQQAEPPSERRSSRVWVTGNGSWTGEWNRKDIREVQQQLRALRAR</sequence>
<feature type="compositionally biased region" description="Polar residues" evidence="1">
    <location>
        <begin position="127"/>
        <end position="137"/>
    </location>
</feature>
<feature type="region of interest" description="Disordered" evidence="1">
    <location>
        <begin position="165"/>
        <end position="184"/>
    </location>
</feature>
<dbReference type="EMBL" id="KZ084106">
    <property type="protein sequence ID" value="OSD02202.1"/>
    <property type="molecule type" value="Genomic_DNA"/>
</dbReference>
<evidence type="ECO:0000313" key="2">
    <source>
        <dbReference type="EMBL" id="OSD02202.1"/>
    </source>
</evidence>
<feature type="compositionally biased region" description="Basic residues" evidence="1">
    <location>
        <begin position="138"/>
        <end position="150"/>
    </location>
</feature>
<proteinExistence type="predicted"/>
<dbReference type="Proteomes" id="UP000193067">
    <property type="component" value="Unassembled WGS sequence"/>
</dbReference>
<feature type="region of interest" description="Disordered" evidence="1">
    <location>
        <begin position="243"/>
        <end position="331"/>
    </location>
</feature>
<protein>
    <submittedName>
        <fullName evidence="2">Uncharacterized protein</fullName>
    </submittedName>
</protein>
<evidence type="ECO:0000313" key="3">
    <source>
        <dbReference type="Proteomes" id="UP000193067"/>
    </source>
</evidence>
<feature type="compositionally biased region" description="Pro residues" evidence="1">
    <location>
        <begin position="167"/>
        <end position="180"/>
    </location>
</feature>
<accession>A0A1Y2IQG2</accession>
<keyword evidence="3" id="KW-1185">Reference proteome</keyword>
<dbReference type="AlphaFoldDB" id="A0A1Y2IQG2"/>
<organism evidence="2 3">
    <name type="scientific">Trametes coccinea (strain BRFM310)</name>
    <name type="common">Pycnoporus coccineus</name>
    <dbReference type="NCBI Taxonomy" id="1353009"/>
    <lineage>
        <taxon>Eukaryota</taxon>
        <taxon>Fungi</taxon>
        <taxon>Dikarya</taxon>
        <taxon>Basidiomycota</taxon>
        <taxon>Agaricomycotina</taxon>
        <taxon>Agaricomycetes</taxon>
        <taxon>Polyporales</taxon>
        <taxon>Polyporaceae</taxon>
        <taxon>Trametes</taxon>
    </lineage>
</organism>
<feature type="compositionally biased region" description="Low complexity" evidence="1">
    <location>
        <begin position="243"/>
        <end position="263"/>
    </location>
</feature>
<feature type="region of interest" description="Disordered" evidence="1">
    <location>
        <begin position="53"/>
        <end position="81"/>
    </location>
</feature>
<dbReference type="OrthoDB" id="3215907at2759"/>
<reference evidence="2 3" key="1">
    <citation type="journal article" date="2015" name="Biotechnol. Biofuels">
        <title>Enhanced degradation of softwood versus hardwood by the white-rot fungus Pycnoporus coccineus.</title>
        <authorList>
            <person name="Couturier M."/>
            <person name="Navarro D."/>
            <person name="Chevret D."/>
            <person name="Henrissat B."/>
            <person name="Piumi F."/>
            <person name="Ruiz-Duenas F.J."/>
            <person name="Martinez A.T."/>
            <person name="Grigoriev I.V."/>
            <person name="Riley R."/>
            <person name="Lipzen A."/>
            <person name="Berrin J.G."/>
            <person name="Master E.R."/>
            <person name="Rosso M.N."/>
        </authorList>
    </citation>
    <scope>NUCLEOTIDE SEQUENCE [LARGE SCALE GENOMIC DNA]</scope>
    <source>
        <strain evidence="2 3">BRFM310</strain>
    </source>
</reference>
<feature type="region of interest" description="Disordered" evidence="1">
    <location>
        <begin position="121"/>
        <end position="159"/>
    </location>
</feature>
<evidence type="ECO:0000256" key="1">
    <source>
        <dbReference type="SAM" id="MobiDB-lite"/>
    </source>
</evidence>
<dbReference type="STRING" id="1353009.A0A1Y2IQG2"/>